<gene>
    <name evidence="4" type="ORF">EDI_085810</name>
    <name evidence="5" type="ORF">EDI_180250</name>
</gene>
<dbReference type="VEuPathDB" id="AmoebaDB:EDI_180250"/>
<comment type="similarity">
    <text evidence="1">Belongs to the universal ribosomal protein uL29 family.</text>
</comment>
<evidence type="ECO:0000313" key="5">
    <source>
        <dbReference type="EMBL" id="EDR28990.1"/>
    </source>
</evidence>
<dbReference type="InterPro" id="IPR001854">
    <property type="entry name" value="Ribosomal_uL29"/>
</dbReference>
<dbReference type="CDD" id="cd00427">
    <property type="entry name" value="Ribosomal_L29_HIP"/>
    <property type="match status" value="1"/>
</dbReference>
<keyword evidence="6" id="KW-1185">Reference proteome</keyword>
<dbReference type="Gene3D" id="6.10.250.3450">
    <property type="match status" value="1"/>
</dbReference>
<dbReference type="eggNOG" id="KOG3436">
    <property type="taxonomic scope" value="Eukaryota"/>
</dbReference>
<dbReference type="GO" id="GO:0006412">
    <property type="term" value="P:translation"/>
    <property type="evidence" value="ECO:0007669"/>
    <property type="project" value="InterPro"/>
</dbReference>
<keyword evidence="3" id="KW-0687">Ribonucleoprotein</keyword>
<dbReference type="VEuPathDB" id="AmoebaDB:EDI_085810"/>
<dbReference type="GeneID" id="5881886"/>
<dbReference type="GO" id="GO:0003735">
    <property type="term" value="F:structural constituent of ribosome"/>
    <property type="evidence" value="ECO:0007669"/>
    <property type="project" value="InterPro"/>
</dbReference>
<dbReference type="PANTHER" id="PTHR45722">
    <property type="entry name" value="60S RIBOSOMAL PROTEIN L35"/>
    <property type="match status" value="1"/>
</dbReference>
<evidence type="ECO:0000256" key="1">
    <source>
        <dbReference type="ARBA" id="ARBA00009254"/>
    </source>
</evidence>
<dbReference type="HAMAP" id="MF_00374">
    <property type="entry name" value="Ribosomal_uL29"/>
    <property type="match status" value="1"/>
</dbReference>
<accession>B0E917</accession>
<dbReference type="Pfam" id="PF00831">
    <property type="entry name" value="Ribosomal_L29"/>
    <property type="match status" value="1"/>
</dbReference>
<name>B0E917_ENTDS</name>
<dbReference type="InterPro" id="IPR036049">
    <property type="entry name" value="Ribosomal_uL29_sf"/>
</dbReference>
<reference evidence="5" key="2">
    <citation type="submission" date="2007-12" db="EMBL/GenBank/DDBJ databases">
        <authorList>
            <person name="Lorenzi H."/>
            <person name="Inman J."/>
            <person name="Schobel S."/>
            <person name="Amedeo P."/>
            <person name="Caler E."/>
        </authorList>
    </citation>
    <scope>NUCLEOTIDE SEQUENCE</scope>
    <source>
        <strain evidence="5">SAW760</strain>
    </source>
</reference>
<dbReference type="OMA" id="VMNQKAR"/>
<dbReference type="Proteomes" id="UP000008076">
    <property type="component" value="Unassembled WGS sequence"/>
</dbReference>
<dbReference type="RefSeq" id="XP_001736875.1">
    <property type="nucleotide sequence ID" value="XM_001736823.1"/>
</dbReference>
<proteinExistence type="inferred from homology"/>
<evidence type="ECO:0000256" key="3">
    <source>
        <dbReference type="ARBA" id="ARBA00023274"/>
    </source>
</evidence>
<dbReference type="GO" id="GO:0003729">
    <property type="term" value="F:mRNA binding"/>
    <property type="evidence" value="ECO:0007669"/>
    <property type="project" value="TreeGrafter"/>
</dbReference>
<dbReference type="EMBL" id="DS548250">
    <property type="protein sequence ID" value="EDR28990.1"/>
    <property type="molecule type" value="Genomic_DNA"/>
</dbReference>
<evidence type="ECO:0000256" key="2">
    <source>
        <dbReference type="ARBA" id="ARBA00022980"/>
    </source>
</evidence>
<evidence type="ECO:0000313" key="4">
    <source>
        <dbReference type="EMBL" id="EDR26879.1"/>
    </source>
</evidence>
<protein>
    <submittedName>
        <fullName evidence="5">60S ribosomal protein L35-3, putative</fullName>
    </submittedName>
</protein>
<dbReference type="FunFam" id="1.10.287.310:FF:000002">
    <property type="entry name" value="60S ribosomal protein L35"/>
    <property type="match status" value="1"/>
</dbReference>
<dbReference type="EMBL" id="DS549013">
    <property type="protein sequence ID" value="EDR26879.1"/>
    <property type="molecule type" value="Genomic_DNA"/>
</dbReference>
<dbReference type="KEGG" id="edi:EDI_085810"/>
<dbReference type="SUPFAM" id="SSF46561">
    <property type="entry name" value="Ribosomal protein L29 (L29p)"/>
    <property type="match status" value="1"/>
</dbReference>
<dbReference type="InterPro" id="IPR045059">
    <property type="entry name" value="Ribosomal_uL29_euk"/>
</dbReference>
<evidence type="ECO:0000313" key="6">
    <source>
        <dbReference type="Proteomes" id="UP000008076"/>
    </source>
</evidence>
<dbReference type="GO" id="GO:0000463">
    <property type="term" value="P:maturation of LSU-rRNA from tricistronic rRNA transcript (SSU-rRNA, 5.8S rRNA, LSU-rRNA)"/>
    <property type="evidence" value="ECO:0007669"/>
    <property type="project" value="InterPro"/>
</dbReference>
<reference evidence="6" key="1">
    <citation type="submission" date="2007-12" db="EMBL/GenBank/DDBJ databases">
        <title>Annotation of Entamoeba dispar SAW760.</title>
        <authorList>
            <person name="Lorenzi H."/>
            <person name="Inman J."/>
            <person name="Schobel S."/>
            <person name="Amedeo P."/>
            <person name="Caler E."/>
        </authorList>
    </citation>
    <scope>NUCLEOTIDE SEQUENCE [LARGE SCALE GENOMIC DNA]</scope>
    <source>
        <strain evidence="6">ATCC PRA-260 / SAW760</strain>
    </source>
</reference>
<organism evidence="6">
    <name type="scientific">Entamoeba dispar (strain ATCC PRA-260 / SAW760)</name>
    <dbReference type="NCBI Taxonomy" id="370354"/>
    <lineage>
        <taxon>Eukaryota</taxon>
        <taxon>Amoebozoa</taxon>
        <taxon>Evosea</taxon>
        <taxon>Archamoebae</taxon>
        <taxon>Mastigamoebida</taxon>
        <taxon>Entamoebidae</taxon>
        <taxon>Entamoeba</taxon>
    </lineage>
</organism>
<dbReference type="FunFam" id="6.10.250.3450:FF:000001">
    <property type="entry name" value="60S ribosomal protein L35"/>
    <property type="match status" value="1"/>
</dbReference>
<keyword evidence="2 5" id="KW-0689">Ribosomal protein</keyword>
<dbReference type="OrthoDB" id="528635at2759"/>
<sequence>MSKNDMNAKLVELKGELANLRTAKVTGGAPAKISRLRVVKKDIARLLTVMNTQRMEALRKYYKQAKYVPKEIRPKTTRKERRQLTKAQLNLKTVKAAKKAQHFPARKFFVLA</sequence>
<dbReference type="GeneID" id="5879774"/>
<dbReference type="RefSeq" id="XP_001734849.1">
    <property type="nucleotide sequence ID" value="XM_001734797.1"/>
</dbReference>
<dbReference type="GO" id="GO:0022625">
    <property type="term" value="C:cytosolic large ribosomal subunit"/>
    <property type="evidence" value="ECO:0007669"/>
    <property type="project" value="InterPro"/>
</dbReference>
<dbReference type="Gene3D" id="1.10.287.310">
    <property type="match status" value="1"/>
</dbReference>
<dbReference type="NCBIfam" id="TIGR00012">
    <property type="entry name" value="L29"/>
    <property type="match status" value="1"/>
</dbReference>
<dbReference type="AlphaFoldDB" id="B0E917"/>
<dbReference type="KEGG" id="edi:EDI_180250"/>
<dbReference type="PANTHER" id="PTHR45722:SF2">
    <property type="entry name" value="LARGE RIBOSOMAL SUBUNIT PROTEIN UL29-RELATED"/>
    <property type="match status" value="1"/>
</dbReference>